<dbReference type="GeneTree" id="ENSGT01150000290469"/>
<evidence type="ECO:0000256" key="7">
    <source>
        <dbReference type="SAM" id="MobiDB-lite"/>
    </source>
</evidence>
<comment type="similarity">
    <text evidence="2">Belongs to the glucagon family.</text>
</comment>
<dbReference type="AlphaFoldDB" id="A0A803SWM9"/>
<dbReference type="InterPro" id="IPR046963">
    <property type="entry name" value="VIP/GHRH-like"/>
</dbReference>
<dbReference type="PANTHER" id="PTHR11213">
    <property type="entry name" value="GLUCAGON-FAMILY NEUROPEPTIDE"/>
    <property type="match status" value="1"/>
</dbReference>
<evidence type="ECO:0000256" key="2">
    <source>
        <dbReference type="ARBA" id="ARBA00008369"/>
    </source>
</evidence>
<evidence type="ECO:0000256" key="4">
    <source>
        <dbReference type="ARBA" id="ARBA00022702"/>
    </source>
</evidence>
<evidence type="ECO:0000256" key="6">
    <source>
        <dbReference type="ARBA" id="ARBA00049976"/>
    </source>
</evidence>
<dbReference type="InterPro" id="IPR000532">
    <property type="entry name" value="Glucagon_GIP_secretin_VIP"/>
</dbReference>
<dbReference type="SMART" id="SM00070">
    <property type="entry name" value="GLUCA"/>
    <property type="match status" value="1"/>
</dbReference>
<dbReference type="Ensembl" id="ENSACAT00000055894.1">
    <property type="protein sequence ID" value="ENSACAP00000027369.1"/>
    <property type="gene ID" value="ENSACAG00000043733.1"/>
</dbReference>
<sequence>KSNRNKFKLKTLNLLEPRCPGFSGDNFSLASPVSTRSGNRMPFEGASDSDHAQGSLKPEDGFKNLTTMPVKRHSDAVFTNNYSRLRKRIAVKKYLDSILTEEKR</sequence>
<feature type="domain" description="Glucagon / GIP / secretin / VIP family" evidence="8">
    <location>
        <begin position="73"/>
        <end position="95"/>
    </location>
</feature>
<keyword evidence="3" id="KW-0964">Secreted</keyword>
<evidence type="ECO:0000256" key="5">
    <source>
        <dbReference type="ARBA" id="ARBA00022815"/>
    </source>
</evidence>
<accession>A0A803SWM9</accession>
<keyword evidence="5" id="KW-0027">Amidation</keyword>
<proteinExistence type="inferred from homology"/>
<dbReference type="PANTHER" id="PTHR11213:SF5">
    <property type="entry name" value="VIP PEPTIDES"/>
    <property type="match status" value="1"/>
</dbReference>
<dbReference type="GO" id="GO:0005184">
    <property type="term" value="F:neuropeptide hormone activity"/>
    <property type="evidence" value="ECO:0007669"/>
    <property type="project" value="InterPro"/>
</dbReference>
<dbReference type="Pfam" id="PF00123">
    <property type="entry name" value="Hormone_2"/>
    <property type="match status" value="1"/>
</dbReference>
<dbReference type="InParanoid" id="A0A803SWM9"/>
<comment type="function">
    <text evidence="6">VIP is a neuropeptide involved in a diverse array of physiological processes through activating the PACAP subfamily of class B1 G protein-coupled receptors: VIP receptor 1 (VPR1) and VIP receptor 2 (VPR2). Abundantly expressed throughout the CNS and peripheral nervous systems where they primarily exert neuroprotective and immune modulatory roles. Also causes vasodilation, lowers arterial blood pressure, stimulates myocardial contractility, increases glycogenolysis and relaxes the smooth muscle of trachea, stomach and gall bladder.</text>
</comment>
<evidence type="ECO:0000256" key="1">
    <source>
        <dbReference type="ARBA" id="ARBA00004613"/>
    </source>
</evidence>
<dbReference type="PROSITE" id="PS00260">
    <property type="entry name" value="GLUCAGON"/>
    <property type="match status" value="1"/>
</dbReference>
<protein>
    <recommendedName>
        <fullName evidence="8">Glucagon / GIP / secretin / VIP family domain-containing protein</fullName>
    </recommendedName>
</protein>
<keyword evidence="10" id="KW-1185">Reference proteome</keyword>
<evidence type="ECO:0000259" key="8">
    <source>
        <dbReference type="PROSITE" id="PS00260"/>
    </source>
</evidence>
<evidence type="ECO:0000313" key="10">
    <source>
        <dbReference type="Proteomes" id="UP000001646"/>
    </source>
</evidence>
<dbReference type="Proteomes" id="UP000001646">
    <property type="component" value="Chromosome 1"/>
</dbReference>
<reference evidence="9" key="2">
    <citation type="submission" date="2025-08" db="UniProtKB">
        <authorList>
            <consortium name="Ensembl"/>
        </authorList>
    </citation>
    <scope>IDENTIFICATION</scope>
</reference>
<evidence type="ECO:0000256" key="3">
    <source>
        <dbReference type="ARBA" id="ARBA00022525"/>
    </source>
</evidence>
<name>A0A803SWM9_ANOCA</name>
<comment type="subcellular location">
    <subcellularLocation>
        <location evidence="1">Secreted</location>
    </subcellularLocation>
</comment>
<evidence type="ECO:0000313" key="9">
    <source>
        <dbReference type="Ensembl" id="ENSACAP00000027369.1"/>
    </source>
</evidence>
<reference evidence="9 10" key="1">
    <citation type="submission" date="2009-12" db="EMBL/GenBank/DDBJ databases">
        <title>The Genome Sequence of Anolis carolinensis (Green Anole Lizard).</title>
        <authorList>
            <consortium name="The Genome Sequencing Platform"/>
            <person name="Di Palma F."/>
            <person name="Alfoldi J."/>
            <person name="Heiman D."/>
            <person name="Young S."/>
            <person name="Grabherr M."/>
            <person name="Johnson J."/>
            <person name="Lander E.S."/>
            <person name="Lindblad-Toh K."/>
        </authorList>
    </citation>
    <scope>NUCLEOTIDE SEQUENCE [LARGE SCALE GENOMIC DNA]</scope>
    <source>
        <strain evidence="9 10">JBL SC #1</strain>
    </source>
</reference>
<reference evidence="9" key="3">
    <citation type="submission" date="2025-09" db="UniProtKB">
        <authorList>
            <consortium name="Ensembl"/>
        </authorList>
    </citation>
    <scope>IDENTIFICATION</scope>
</reference>
<keyword evidence="4" id="KW-0372">Hormone</keyword>
<dbReference type="GO" id="GO:0005576">
    <property type="term" value="C:extracellular region"/>
    <property type="evidence" value="ECO:0007669"/>
    <property type="project" value="UniProtKB-SubCell"/>
</dbReference>
<feature type="region of interest" description="Disordered" evidence="7">
    <location>
        <begin position="33"/>
        <end position="68"/>
    </location>
</feature>
<organism evidence="9 10">
    <name type="scientific">Anolis carolinensis</name>
    <name type="common">Green anole</name>
    <name type="synonym">American chameleon</name>
    <dbReference type="NCBI Taxonomy" id="28377"/>
    <lineage>
        <taxon>Eukaryota</taxon>
        <taxon>Metazoa</taxon>
        <taxon>Chordata</taxon>
        <taxon>Craniata</taxon>
        <taxon>Vertebrata</taxon>
        <taxon>Euteleostomi</taxon>
        <taxon>Lepidosauria</taxon>
        <taxon>Squamata</taxon>
        <taxon>Bifurcata</taxon>
        <taxon>Unidentata</taxon>
        <taxon>Episquamata</taxon>
        <taxon>Toxicofera</taxon>
        <taxon>Iguania</taxon>
        <taxon>Dactyloidae</taxon>
        <taxon>Anolis</taxon>
    </lineage>
</organism>